<proteinExistence type="predicted"/>
<dbReference type="NCBIfam" id="TIGR01640">
    <property type="entry name" value="F_box_assoc_1"/>
    <property type="match status" value="1"/>
</dbReference>
<accession>A0AAD8U3Y1</accession>
<dbReference type="SUPFAM" id="SSF50965">
    <property type="entry name" value="Galactose oxidase, central domain"/>
    <property type="match status" value="1"/>
</dbReference>
<comment type="caution">
    <text evidence="2">The sequence shown here is derived from an EMBL/GenBank/DDBJ whole genome shotgun (WGS) entry which is preliminary data.</text>
</comment>
<dbReference type="InterPro" id="IPR017451">
    <property type="entry name" value="F-box-assoc_interact_dom"/>
</dbReference>
<dbReference type="CDD" id="cd22157">
    <property type="entry name" value="F-box_AtFBW1-like"/>
    <property type="match status" value="1"/>
</dbReference>
<dbReference type="Pfam" id="PF08268">
    <property type="entry name" value="FBA_3"/>
    <property type="match status" value="1"/>
</dbReference>
<dbReference type="SMART" id="SM00256">
    <property type="entry name" value="FBOX"/>
    <property type="match status" value="1"/>
</dbReference>
<dbReference type="InterPro" id="IPR036047">
    <property type="entry name" value="F-box-like_dom_sf"/>
</dbReference>
<protein>
    <recommendedName>
        <fullName evidence="1">F-box domain-containing protein</fullName>
    </recommendedName>
</protein>
<evidence type="ECO:0000313" key="2">
    <source>
        <dbReference type="EMBL" id="KAK1699550.1"/>
    </source>
</evidence>
<dbReference type="AlphaFoldDB" id="A0AAD8U3Y1"/>
<dbReference type="EMBL" id="JAUUTY010000001">
    <property type="protein sequence ID" value="KAK1699550.1"/>
    <property type="molecule type" value="Genomic_DNA"/>
</dbReference>
<dbReference type="Gene3D" id="1.20.1280.50">
    <property type="match status" value="1"/>
</dbReference>
<sequence length="302" mass="33561">MQVSLPNDTIFDILSRIPVKSLCRFRCVSKEWYALIADPGFHAAHKSRVEPLLIVGSRRDNSLRLIDMEGSVVKVINGVGCVWKLICGSRDNLTCVITRTGDVKVIDLANGSEVSVTTWKDGLWGFGCSIPSSVYKLVYIKGDTCEILTLGDSVGWRQMQLPPTSNISYRSNPAVVNGMMHLMLESYSDGNNVLCFNLETEEWKEGIKGPPNVDLKGCDPALSEINGSLCMVQPVLYGFEGLTNIWLLTDPDKSTWVKRKMEAEAKIPVEDTRIMLADLSNMDDDTRAWFLKKRAKIHAGDG</sequence>
<dbReference type="InterPro" id="IPR011043">
    <property type="entry name" value="Gal_Oxase/kelch_b-propeller"/>
</dbReference>
<dbReference type="InterPro" id="IPR013187">
    <property type="entry name" value="F-box-assoc_dom_typ3"/>
</dbReference>
<dbReference type="PROSITE" id="PS50181">
    <property type="entry name" value="FBOX"/>
    <property type="match status" value="1"/>
</dbReference>
<keyword evidence="3" id="KW-1185">Reference proteome</keyword>
<evidence type="ECO:0000259" key="1">
    <source>
        <dbReference type="PROSITE" id="PS50181"/>
    </source>
</evidence>
<evidence type="ECO:0000313" key="3">
    <source>
        <dbReference type="Proteomes" id="UP001231189"/>
    </source>
</evidence>
<organism evidence="2 3">
    <name type="scientific">Lolium multiflorum</name>
    <name type="common">Italian ryegrass</name>
    <name type="synonym">Lolium perenne subsp. multiflorum</name>
    <dbReference type="NCBI Taxonomy" id="4521"/>
    <lineage>
        <taxon>Eukaryota</taxon>
        <taxon>Viridiplantae</taxon>
        <taxon>Streptophyta</taxon>
        <taxon>Embryophyta</taxon>
        <taxon>Tracheophyta</taxon>
        <taxon>Spermatophyta</taxon>
        <taxon>Magnoliopsida</taxon>
        <taxon>Liliopsida</taxon>
        <taxon>Poales</taxon>
        <taxon>Poaceae</taxon>
        <taxon>BOP clade</taxon>
        <taxon>Pooideae</taxon>
        <taxon>Poodae</taxon>
        <taxon>Poeae</taxon>
        <taxon>Poeae Chloroplast Group 2 (Poeae type)</taxon>
        <taxon>Loliodinae</taxon>
        <taxon>Loliinae</taxon>
        <taxon>Lolium</taxon>
    </lineage>
</organism>
<dbReference type="SUPFAM" id="SSF81383">
    <property type="entry name" value="F-box domain"/>
    <property type="match status" value="1"/>
</dbReference>
<reference evidence="2" key="1">
    <citation type="submission" date="2023-07" db="EMBL/GenBank/DDBJ databases">
        <title>A chromosome-level genome assembly of Lolium multiflorum.</title>
        <authorList>
            <person name="Chen Y."/>
            <person name="Copetti D."/>
            <person name="Kolliker R."/>
            <person name="Studer B."/>
        </authorList>
    </citation>
    <scope>NUCLEOTIDE SEQUENCE</scope>
    <source>
        <strain evidence="2">02402/16</strain>
        <tissue evidence="2">Leaf</tissue>
    </source>
</reference>
<name>A0AAD8U3Y1_LOLMU</name>
<dbReference type="PANTHER" id="PTHR31111:SF136">
    <property type="entry name" value="F-BOX ASSOCIATED DOMAIN-CONTAINING PROTEIN"/>
    <property type="match status" value="1"/>
</dbReference>
<dbReference type="Pfam" id="PF00646">
    <property type="entry name" value="F-box"/>
    <property type="match status" value="1"/>
</dbReference>
<gene>
    <name evidence="2" type="ORF">QYE76_016247</name>
</gene>
<dbReference type="Proteomes" id="UP001231189">
    <property type="component" value="Unassembled WGS sequence"/>
</dbReference>
<dbReference type="InterPro" id="IPR001810">
    <property type="entry name" value="F-box_dom"/>
</dbReference>
<dbReference type="PANTHER" id="PTHR31111">
    <property type="entry name" value="BNAA05G37150D PROTEIN-RELATED"/>
    <property type="match status" value="1"/>
</dbReference>
<feature type="domain" description="F-box" evidence="1">
    <location>
        <begin position="1"/>
        <end position="48"/>
    </location>
</feature>